<evidence type="ECO:0000259" key="4">
    <source>
        <dbReference type="PROSITE" id="PS51900"/>
    </source>
</evidence>
<evidence type="ECO:0000256" key="1">
    <source>
        <dbReference type="ARBA" id="ARBA00008857"/>
    </source>
</evidence>
<organism evidence="5 6">
    <name type="scientific">Tepidibacter formicigenes DSM 15518</name>
    <dbReference type="NCBI Taxonomy" id="1123349"/>
    <lineage>
        <taxon>Bacteria</taxon>
        <taxon>Bacillati</taxon>
        <taxon>Bacillota</taxon>
        <taxon>Clostridia</taxon>
        <taxon>Peptostreptococcales</taxon>
        <taxon>Peptostreptococcaceae</taxon>
        <taxon>Tepidibacter</taxon>
    </lineage>
</organism>
<dbReference type="InterPro" id="IPR010998">
    <property type="entry name" value="Integrase_recombinase_N"/>
</dbReference>
<proteinExistence type="inferred from homology"/>
<dbReference type="EMBL" id="FRAE01000047">
    <property type="protein sequence ID" value="SHK23162.1"/>
    <property type="molecule type" value="Genomic_DNA"/>
</dbReference>
<dbReference type="STRING" id="1123349.SAMN02744037_01934"/>
<evidence type="ECO:0000256" key="3">
    <source>
        <dbReference type="PROSITE-ProRule" id="PRU01248"/>
    </source>
</evidence>
<dbReference type="InterPro" id="IPR044068">
    <property type="entry name" value="CB"/>
</dbReference>
<sequence>MYLEDLYSEFLEYMKSEKDASKLTIEAYKRDFNISLDFLAINKIEPNLSNMRTPIIRKYIYYMNSVKKYTSTTLCRRINSLRSFFKFVLSQEYIDKNPMNPITTP</sequence>
<accession>A0A1M6QS99</accession>
<dbReference type="PROSITE" id="PS51900">
    <property type="entry name" value="CB"/>
    <property type="match status" value="1"/>
</dbReference>
<keyword evidence="6" id="KW-1185">Reference proteome</keyword>
<dbReference type="RefSeq" id="WP_072889458.1">
    <property type="nucleotide sequence ID" value="NZ_FRAE01000047.1"/>
</dbReference>
<comment type="similarity">
    <text evidence="1">Belongs to the 'phage' integrase family.</text>
</comment>
<name>A0A1M6QS99_9FIRM</name>
<protein>
    <submittedName>
        <fullName evidence="5">Phage integrase, N-terminal SAM-like domain</fullName>
    </submittedName>
</protein>
<dbReference type="GO" id="GO:0015074">
    <property type="term" value="P:DNA integration"/>
    <property type="evidence" value="ECO:0007669"/>
    <property type="project" value="InterPro"/>
</dbReference>
<reference evidence="6" key="1">
    <citation type="submission" date="2016-11" db="EMBL/GenBank/DDBJ databases">
        <authorList>
            <person name="Varghese N."/>
            <person name="Submissions S."/>
        </authorList>
    </citation>
    <scope>NUCLEOTIDE SEQUENCE [LARGE SCALE GENOMIC DNA]</scope>
    <source>
        <strain evidence="6">DSM 15518</strain>
    </source>
</reference>
<feature type="domain" description="Core-binding (CB)" evidence="4">
    <location>
        <begin position="1"/>
        <end position="89"/>
    </location>
</feature>
<dbReference type="OrthoDB" id="9785687at2"/>
<dbReference type="SUPFAM" id="SSF47823">
    <property type="entry name" value="lambda integrase-like, N-terminal domain"/>
    <property type="match status" value="1"/>
</dbReference>
<evidence type="ECO:0000313" key="5">
    <source>
        <dbReference type="EMBL" id="SHK23162.1"/>
    </source>
</evidence>
<evidence type="ECO:0000313" key="6">
    <source>
        <dbReference type="Proteomes" id="UP000242497"/>
    </source>
</evidence>
<dbReference type="GO" id="GO:0003677">
    <property type="term" value="F:DNA binding"/>
    <property type="evidence" value="ECO:0007669"/>
    <property type="project" value="UniProtKB-UniRule"/>
</dbReference>
<dbReference type="Gene3D" id="1.10.150.130">
    <property type="match status" value="1"/>
</dbReference>
<evidence type="ECO:0000256" key="2">
    <source>
        <dbReference type="ARBA" id="ARBA00023125"/>
    </source>
</evidence>
<dbReference type="Proteomes" id="UP000242497">
    <property type="component" value="Unassembled WGS sequence"/>
</dbReference>
<keyword evidence="2 3" id="KW-0238">DNA-binding</keyword>
<gene>
    <name evidence="5" type="ORF">SAMN02744037_01934</name>
</gene>
<dbReference type="Pfam" id="PF02899">
    <property type="entry name" value="Phage_int_SAM_1"/>
    <property type="match status" value="1"/>
</dbReference>
<dbReference type="AlphaFoldDB" id="A0A1M6QS99"/>
<dbReference type="InterPro" id="IPR004107">
    <property type="entry name" value="Integrase_SAM-like_N"/>
</dbReference>